<proteinExistence type="inferred from homology"/>
<dbReference type="InterPro" id="IPR051394">
    <property type="entry name" value="Glutamate_Synthase"/>
</dbReference>
<dbReference type="GO" id="GO:0006537">
    <property type="term" value="P:glutamate biosynthetic process"/>
    <property type="evidence" value="ECO:0007669"/>
    <property type="project" value="InterPro"/>
</dbReference>
<dbReference type="InterPro" id="IPR013785">
    <property type="entry name" value="Aldolase_TIM"/>
</dbReference>
<evidence type="ECO:0000256" key="1">
    <source>
        <dbReference type="ARBA" id="ARBA00009716"/>
    </source>
</evidence>
<evidence type="ECO:0000313" key="4">
    <source>
        <dbReference type="EMBL" id="RMU67366.1"/>
    </source>
</evidence>
<dbReference type="Pfam" id="PF04898">
    <property type="entry name" value="Glu_syn_central"/>
    <property type="match status" value="1"/>
</dbReference>
<dbReference type="Proteomes" id="UP000274315">
    <property type="component" value="Unassembled WGS sequence"/>
</dbReference>
<evidence type="ECO:0000259" key="3">
    <source>
        <dbReference type="Pfam" id="PF04898"/>
    </source>
</evidence>
<comment type="similarity">
    <text evidence="1">Belongs to the glutamate synthase family.</text>
</comment>
<dbReference type="SUPFAM" id="SSF51395">
    <property type="entry name" value="FMN-linked oxidoreductases"/>
    <property type="match status" value="1"/>
</dbReference>
<dbReference type="PANTHER" id="PTHR43100:SF2">
    <property type="entry name" value="BNAA03G19380D PROTEIN"/>
    <property type="match status" value="1"/>
</dbReference>
<dbReference type="Gene3D" id="3.20.20.70">
    <property type="entry name" value="Aldolase class I"/>
    <property type="match status" value="2"/>
</dbReference>
<protein>
    <submittedName>
        <fullName evidence="4">Glutamate synthase subunit alpha</fullName>
    </submittedName>
</protein>
<dbReference type="Pfam" id="PF01645">
    <property type="entry name" value="Glu_synthase"/>
    <property type="match status" value="1"/>
</dbReference>
<comment type="caution">
    <text evidence="4">The sequence shown here is derived from an EMBL/GenBank/DDBJ whole genome shotgun (WGS) entry which is preliminary data.</text>
</comment>
<evidence type="ECO:0000259" key="2">
    <source>
        <dbReference type="Pfam" id="PF01645"/>
    </source>
</evidence>
<evidence type="ECO:0000313" key="5">
    <source>
        <dbReference type="Proteomes" id="UP000274315"/>
    </source>
</evidence>
<feature type="non-terminal residue" evidence="4">
    <location>
        <position position="206"/>
    </location>
</feature>
<sequence>MLIGFGASAVYPFLAYEVLGDLIRTGEVLGDLYEVFKNYRKGITKGLLKILSKMGISTVASYRGAQLFEAIGLSEEVCDLSFRGVPSRLKGARFVDIEAEQKALAAEAWSPRKPIQQGGLLKFVFGGEYHAYNPDVVSTLQAAVQQGDYSKFKEYTSLVDQRPVSMIRDLLQVRTIDQPLNIDEIEPLSEIFKRFDSAGISLGAFT</sequence>
<dbReference type="GO" id="GO:0015930">
    <property type="term" value="F:glutamate synthase activity"/>
    <property type="evidence" value="ECO:0007669"/>
    <property type="project" value="InterPro"/>
</dbReference>
<reference evidence="4 5" key="1">
    <citation type="submission" date="2018-08" db="EMBL/GenBank/DDBJ databases">
        <title>Recombination of ecologically and evolutionarily significant loci maintains genetic cohesion in the Pseudomonas syringae species complex.</title>
        <authorList>
            <person name="Dillon M."/>
            <person name="Thakur S."/>
            <person name="Almeida R.N.D."/>
            <person name="Weir B.S."/>
            <person name="Guttman D.S."/>
        </authorList>
    </citation>
    <scope>NUCLEOTIDE SEQUENCE [LARGE SCALE GENOMIC DNA]</scope>
    <source>
        <strain evidence="4 5">ICMP 11935</strain>
    </source>
</reference>
<feature type="domain" description="Glutamate synthase central-N" evidence="3">
    <location>
        <begin position="1"/>
        <end position="74"/>
    </location>
</feature>
<dbReference type="PANTHER" id="PTHR43100">
    <property type="entry name" value="GLUTAMATE SYNTHASE [NADPH] SMALL CHAIN"/>
    <property type="match status" value="1"/>
</dbReference>
<dbReference type="AlphaFoldDB" id="A0A3M5WA79"/>
<name>A0A3M5WA79_PSEAP</name>
<feature type="domain" description="Glutamate synthase" evidence="2">
    <location>
        <begin position="130"/>
        <end position="205"/>
    </location>
</feature>
<dbReference type="EMBL" id="RBUF01000771">
    <property type="protein sequence ID" value="RMU67366.1"/>
    <property type="molecule type" value="Genomic_DNA"/>
</dbReference>
<dbReference type="InterPro" id="IPR002932">
    <property type="entry name" value="Glu_synthdom"/>
</dbReference>
<dbReference type="InterPro" id="IPR006982">
    <property type="entry name" value="Glu_synth_centr_N"/>
</dbReference>
<organism evidence="4 5">
    <name type="scientific">Pseudomonas syringae pv. aptata</name>
    <dbReference type="NCBI Taxonomy" id="83167"/>
    <lineage>
        <taxon>Bacteria</taxon>
        <taxon>Pseudomonadati</taxon>
        <taxon>Pseudomonadota</taxon>
        <taxon>Gammaproteobacteria</taxon>
        <taxon>Pseudomonadales</taxon>
        <taxon>Pseudomonadaceae</taxon>
        <taxon>Pseudomonas</taxon>
        <taxon>Pseudomonas syringae</taxon>
    </lineage>
</organism>
<accession>A0A3M5WA79</accession>
<gene>
    <name evidence="4" type="ORF">ALP24_01962</name>
</gene>